<evidence type="ECO:0000313" key="2">
    <source>
        <dbReference type="Proteomes" id="UP000558488"/>
    </source>
</evidence>
<dbReference type="EMBL" id="JACAGB010000014">
    <property type="protein sequence ID" value="KAF6326455.1"/>
    <property type="molecule type" value="Genomic_DNA"/>
</dbReference>
<name>A0A7J7VMK1_PIPKU</name>
<sequence length="121" mass="14048">MPLRKVPREGDLLATSYQLCRLHRDGDEDKTPRPVLAQVKPRSAKGCCLLEWRWRQCGIQLRSSVAYRHYEITVCDDKFYVLPMPLLAITQKSDLEGTRVFCLTYLTNAWGNHNSPTTYKF</sequence>
<organism evidence="1 2">
    <name type="scientific">Pipistrellus kuhlii</name>
    <name type="common">Kuhl's pipistrelle</name>
    <dbReference type="NCBI Taxonomy" id="59472"/>
    <lineage>
        <taxon>Eukaryota</taxon>
        <taxon>Metazoa</taxon>
        <taxon>Chordata</taxon>
        <taxon>Craniata</taxon>
        <taxon>Vertebrata</taxon>
        <taxon>Euteleostomi</taxon>
        <taxon>Mammalia</taxon>
        <taxon>Eutheria</taxon>
        <taxon>Laurasiatheria</taxon>
        <taxon>Chiroptera</taxon>
        <taxon>Yangochiroptera</taxon>
        <taxon>Vespertilionidae</taxon>
        <taxon>Pipistrellus</taxon>
    </lineage>
</organism>
<gene>
    <name evidence="1" type="ORF">mPipKuh1_008449</name>
</gene>
<comment type="caution">
    <text evidence="1">The sequence shown here is derived from an EMBL/GenBank/DDBJ whole genome shotgun (WGS) entry which is preliminary data.</text>
</comment>
<accession>A0A7J7VMK1</accession>
<evidence type="ECO:0000313" key="1">
    <source>
        <dbReference type="EMBL" id="KAF6326455.1"/>
    </source>
</evidence>
<proteinExistence type="predicted"/>
<keyword evidence="2" id="KW-1185">Reference proteome</keyword>
<dbReference type="AlphaFoldDB" id="A0A7J7VMK1"/>
<reference evidence="1 2" key="1">
    <citation type="journal article" date="2020" name="Nature">
        <title>Six reference-quality genomes reveal evolution of bat adaptations.</title>
        <authorList>
            <person name="Jebb D."/>
            <person name="Huang Z."/>
            <person name="Pippel M."/>
            <person name="Hughes G.M."/>
            <person name="Lavrichenko K."/>
            <person name="Devanna P."/>
            <person name="Winkler S."/>
            <person name="Jermiin L.S."/>
            <person name="Skirmuntt E.C."/>
            <person name="Katzourakis A."/>
            <person name="Burkitt-Gray L."/>
            <person name="Ray D.A."/>
            <person name="Sullivan K.A.M."/>
            <person name="Roscito J.G."/>
            <person name="Kirilenko B.M."/>
            <person name="Davalos L.M."/>
            <person name="Corthals A.P."/>
            <person name="Power M.L."/>
            <person name="Jones G."/>
            <person name="Ransome R.D."/>
            <person name="Dechmann D.K.N."/>
            <person name="Locatelli A.G."/>
            <person name="Puechmaille S.J."/>
            <person name="Fedrigo O."/>
            <person name="Jarvis E.D."/>
            <person name="Hiller M."/>
            <person name="Vernes S.C."/>
            <person name="Myers E.W."/>
            <person name="Teeling E.C."/>
        </authorList>
    </citation>
    <scope>NUCLEOTIDE SEQUENCE [LARGE SCALE GENOMIC DNA]</scope>
    <source>
        <strain evidence="1">MPipKuh1</strain>
        <tissue evidence="1">Flight muscle</tissue>
    </source>
</reference>
<protein>
    <submittedName>
        <fullName evidence="1">Uncharacterized protein</fullName>
    </submittedName>
</protein>
<dbReference type="Proteomes" id="UP000558488">
    <property type="component" value="Unassembled WGS sequence"/>
</dbReference>